<feature type="transmembrane region" description="Helical" evidence="10">
    <location>
        <begin position="102"/>
        <end position="121"/>
    </location>
</feature>
<organism evidence="11 12">
    <name type="scientific">Nylanderia fulva</name>
    <dbReference type="NCBI Taxonomy" id="613905"/>
    <lineage>
        <taxon>Eukaryota</taxon>
        <taxon>Metazoa</taxon>
        <taxon>Ecdysozoa</taxon>
        <taxon>Arthropoda</taxon>
        <taxon>Hexapoda</taxon>
        <taxon>Insecta</taxon>
        <taxon>Pterygota</taxon>
        <taxon>Neoptera</taxon>
        <taxon>Endopterygota</taxon>
        <taxon>Hymenoptera</taxon>
        <taxon>Apocrita</taxon>
        <taxon>Aculeata</taxon>
        <taxon>Formicoidea</taxon>
        <taxon>Formicidae</taxon>
        <taxon>Formicinae</taxon>
        <taxon>Nylanderia</taxon>
    </lineage>
</organism>
<comment type="caution">
    <text evidence="11">The sequence shown here is derived from an EMBL/GenBank/DDBJ whole genome shotgun (WGS) entry which is preliminary data.</text>
</comment>
<comment type="caution">
    <text evidence="10">Lacks conserved residue(s) required for the propagation of feature annotation.</text>
</comment>
<evidence type="ECO:0000256" key="5">
    <source>
        <dbReference type="ARBA" id="ARBA00022725"/>
    </source>
</evidence>
<evidence type="ECO:0000256" key="4">
    <source>
        <dbReference type="ARBA" id="ARBA00022692"/>
    </source>
</evidence>
<keyword evidence="12" id="KW-1185">Reference proteome</keyword>
<reference evidence="11 12" key="1">
    <citation type="submission" date="2019-08" db="EMBL/GenBank/DDBJ databases">
        <title>High quality draft denovo assembly of Nylanderia fulva.</title>
        <authorList>
            <person name="Vargo E.L."/>
            <person name="Tarone A.M."/>
            <person name="Konganti K.R."/>
        </authorList>
    </citation>
    <scope>NUCLEOTIDE SEQUENCE [LARGE SCALE GENOMIC DNA]</scope>
    <source>
        <strain evidence="11">TAMU-Nful-2015</strain>
        <tissue evidence="11">Whole body</tissue>
    </source>
</reference>
<dbReference type="EMBL" id="SGBU01000041">
    <property type="protein sequence ID" value="KAF3054327.1"/>
    <property type="molecule type" value="Genomic_DNA"/>
</dbReference>
<sequence length="425" mass="48663">MHLSMGKPGYCTRFASMRDGHLIIGWEGCDRPLFNIYMLVFDMDISKSLGYKGMKPVPYIYQRLGSDIRAGFAFIMMAFVFGIPLVHALIRVWGNMTLMLDNLHITIPILSVCLQFVIIRWKQTVVASIIKTIAEDWTATKLSTERDVMIKQARIARLIGITAYAVMGSACIIITFFPYLGIQIRHLTNLTDRNKPLPLQTYYIYDTDKDLQFVLTFFSQVIPIFLVIITYLAINTFLAFVILHICGQLENFKCRIVNLVSCKDFDRALSSNIMIHLRLIRYAGNIENTFTFVLFLSVLMYGVVFCLCGFVLLTVINDENLNSETFSQISYLFLVVLSQLMQIFFYCFGGDLIIEQCDAVYRTICDLEWYTLESRKARKFILLMLVAKEPFRISAGKVFPLTMTNFCNLLKTTAGYVSVLITTQS</sequence>
<keyword evidence="3 10" id="KW-0716">Sensory transduction</keyword>
<dbReference type="GO" id="GO:0007165">
    <property type="term" value="P:signal transduction"/>
    <property type="evidence" value="ECO:0007669"/>
    <property type="project" value="UniProtKB-KW"/>
</dbReference>
<dbReference type="AlphaFoldDB" id="A0A6G1LQB5"/>
<keyword evidence="7 10" id="KW-0472">Membrane</keyword>
<evidence type="ECO:0000256" key="10">
    <source>
        <dbReference type="RuleBase" id="RU351113"/>
    </source>
</evidence>
<feature type="transmembrane region" description="Helical" evidence="10">
    <location>
        <begin position="290"/>
        <end position="316"/>
    </location>
</feature>
<dbReference type="Proteomes" id="UP000479987">
    <property type="component" value="Unassembled WGS sequence"/>
</dbReference>
<keyword evidence="2" id="KW-1003">Cell membrane</keyword>
<evidence type="ECO:0000313" key="11">
    <source>
        <dbReference type="EMBL" id="KAF3054327.1"/>
    </source>
</evidence>
<feature type="transmembrane region" description="Helical" evidence="10">
    <location>
        <begin position="70"/>
        <end position="90"/>
    </location>
</feature>
<dbReference type="Pfam" id="PF02949">
    <property type="entry name" value="7tm_6"/>
    <property type="match status" value="1"/>
</dbReference>
<dbReference type="InterPro" id="IPR004117">
    <property type="entry name" value="7tm6_olfct_rcpt"/>
</dbReference>
<proteinExistence type="inferred from homology"/>
<dbReference type="PANTHER" id="PTHR21137">
    <property type="entry name" value="ODORANT RECEPTOR"/>
    <property type="match status" value="1"/>
</dbReference>
<accession>A0A6G1LQB5</accession>
<comment type="similarity">
    <text evidence="10">Belongs to the insect chemoreceptor superfamily. Heteromeric odorant receptor channel (TC 1.A.69) family.</text>
</comment>
<dbReference type="GO" id="GO:0005886">
    <property type="term" value="C:plasma membrane"/>
    <property type="evidence" value="ECO:0007669"/>
    <property type="project" value="UniProtKB-SubCell"/>
</dbReference>
<evidence type="ECO:0000256" key="3">
    <source>
        <dbReference type="ARBA" id="ARBA00022606"/>
    </source>
</evidence>
<evidence type="ECO:0000256" key="2">
    <source>
        <dbReference type="ARBA" id="ARBA00022475"/>
    </source>
</evidence>
<keyword evidence="9 10" id="KW-0807">Transducer</keyword>
<keyword evidence="4 10" id="KW-0812">Transmembrane</keyword>
<evidence type="ECO:0000256" key="6">
    <source>
        <dbReference type="ARBA" id="ARBA00022989"/>
    </source>
</evidence>
<feature type="transmembrane region" description="Helical" evidence="10">
    <location>
        <begin position="328"/>
        <end position="348"/>
    </location>
</feature>
<gene>
    <name evidence="11" type="primary">Or-223</name>
    <name evidence="11" type="synonym">Nful_v1.0-Or-223</name>
    <name evidence="11" type="ORF">NFUL_NFUL000322</name>
</gene>
<keyword evidence="8 10" id="KW-0675">Receptor</keyword>
<comment type="subcellular location">
    <subcellularLocation>
        <location evidence="1 10">Cell membrane</location>
        <topology evidence="1 10">Multi-pass membrane protein</topology>
    </subcellularLocation>
</comment>
<feature type="transmembrane region" description="Helical" evidence="10">
    <location>
        <begin position="221"/>
        <end position="246"/>
    </location>
</feature>
<protein>
    <recommendedName>
        <fullName evidence="10">Odorant receptor</fullName>
    </recommendedName>
</protein>
<evidence type="ECO:0000256" key="9">
    <source>
        <dbReference type="ARBA" id="ARBA00023224"/>
    </source>
</evidence>
<name>A0A6G1LQB5_9HYME</name>
<evidence type="ECO:0000256" key="7">
    <source>
        <dbReference type="ARBA" id="ARBA00023136"/>
    </source>
</evidence>
<dbReference type="PANTHER" id="PTHR21137:SF35">
    <property type="entry name" value="ODORANT RECEPTOR 19A-RELATED"/>
    <property type="match status" value="1"/>
</dbReference>
<keyword evidence="5 10" id="KW-0552">Olfaction</keyword>
<dbReference type="GO" id="GO:0005549">
    <property type="term" value="F:odorant binding"/>
    <property type="evidence" value="ECO:0007669"/>
    <property type="project" value="InterPro"/>
</dbReference>
<evidence type="ECO:0000256" key="8">
    <source>
        <dbReference type="ARBA" id="ARBA00023170"/>
    </source>
</evidence>
<evidence type="ECO:0000313" key="12">
    <source>
        <dbReference type="Proteomes" id="UP000479987"/>
    </source>
</evidence>
<evidence type="ECO:0000256" key="1">
    <source>
        <dbReference type="ARBA" id="ARBA00004651"/>
    </source>
</evidence>
<dbReference type="GO" id="GO:0004984">
    <property type="term" value="F:olfactory receptor activity"/>
    <property type="evidence" value="ECO:0007669"/>
    <property type="project" value="InterPro"/>
</dbReference>
<feature type="transmembrane region" description="Helical" evidence="10">
    <location>
        <begin position="155"/>
        <end position="180"/>
    </location>
</feature>
<keyword evidence="6 10" id="KW-1133">Transmembrane helix</keyword>